<dbReference type="EMBL" id="JAUSSK010000001">
    <property type="protein sequence ID" value="MDQ0008034.1"/>
    <property type="molecule type" value="Genomic_DNA"/>
</dbReference>
<accession>A0ABT9SU17</accession>
<gene>
    <name evidence="2" type="ORF">J2T07_000193</name>
</gene>
<dbReference type="RefSeq" id="WP_306846646.1">
    <property type="nucleotide sequence ID" value="NZ_JAUSSK010000001.1"/>
</dbReference>
<evidence type="ECO:0000313" key="3">
    <source>
        <dbReference type="Proteomes" id="UP001237737"/>
    </source>
</evidence>
<comment type="caution">
    <text evidence="2">The sequence shown here is derived from an EMBL/GenBank/DDBJ whole genome shotgun (WGS) entry which is preliminary data.</text>
</comment>
<feature type="chain" id="PRO_5045566270" description="Zn-dependent protease DUF2268" evidence="1">
    <location>
        <begin position="26"/>
        <end position="340"/>
    </location>
</feature>
<sequence>MRVRRYFLKAAVSLALLLFVLSASAADTPPSPTISSVDITHFWQAYDAAIRVSDPLAQQDIVQRLYIDKGTAGLRAFMEAKGYTVQSYVDAIRSYPRYWASIRPHTLRAQSAIAALQPELVKLKVLYPQLRPATVYLAIGALKSGGTTQGDKVLIGAELATGDETVDIGEMTPKMQAWLTGYFRSKPFDNMVLLTVHEFVHTQEHGTARNLLGQAVYEGVADFVAEKVTGRKPPLPYVDYGPGNAEAIKAAFAKDMNGEDTSGWLYNDTHNAFGVRDLGYYVGYAICEAYYRKALDKRAAIRQMIELDFSSAHAVEDFVTLSGYFARVPRQHGLPSLSRP</sequence>
<keyword evidence="1" id="KW-0732">Signal</keyword>
<keyword evidence="3" id="KW-1185">Reference proteome</keyword>
<protein>
    <recommendedName>
        <fullName evidence="4">Zn-dependent protease DUF2268</fullName>
    </recommendedName>
</protein>
<evidence type="ECO:0000313" key="2">
    <source>
        <dbReference type="EMBL" id="MDQ0008034.1"/>
    </source>
</evidence>
<reference evidence="2 3" key="1">
    <citation type="submission" date="2023-07" db="EMBL/GenBank/DDBJ databases">
        <title>Sorghum-associated microbial communities from plants grown in Nebraska, USA.</title>
        <authorList>
            <person name="Schachtman D."/>
        </authorList>
    </citation>
    <scope>NUCLEOTIDE SEQUENCE [LARGE SCALE GENOMIC DNA]</scope>
    <source>
        <strain evidence="2 3">CC60</strain>
    </source>
</reference>
<evidence type="ECO:0008006" key="4">
    <source>
        <dbReference type="Google" id="ProtNLM"/>
    </source>
</evidence>
<name>A0ABT9SU17_9GAMM</name>
<dbReference type="Proteomes" id="UP001237737">
    <property type="component" value="Unassembled WGS sequence"/>
</dbReference>
<feature type="signal peptide" evidence="1">
    <location>
        <begin position="1"/>
        <end position="25"/>
    </location>
</feature>
<organism evidence="2 3">
    <name type="scientific">Luteibacter jiangsuensis</name>
    <dbReference type="NCBI Taxonomy" id="637577"/>
    <lineage>
        <taxon>Bacteria</taxon>
        <taxon>Pseudomonadati</taxon>
        <taxon>Pseudomonadota</taxon>
        <taxon>Gammaproteobacteria</taxon>
        <taxon>Lysobacterales</taxon>
        <taxon>Rhodanobacteraceae</taxon>
        <taxon>Luteibacter</taxon>
    </lineage>
</organism>
<proteinExistence type="predicted"/>
<evidence type="ECO:0000256" key="1">
    <source>
        <dbReference type="SAM" id="SignalP"/>
    </source>
</evidence>